<dbReference type="Proteomes" id="UP000650424">
    <property type="component" value="Unassembled WGS sequence"/>
</dbReference>
<keyword evidence="3" id="KW-1185">Reference proteome</keyword>
<dbReference type="EMBL" id="JACOGF010000009">
    <property type="protein sequence ID" value="MBC3919408.1"/>
    <property type="molecule type" value="Genomic_DNA"/>
</dbReference>
<comment type="caution">
    <text evidence="2">The sequence shown here is derived from an EMBL/GenBank/DDBJ whole genome shotgun (WGS) entry which is preliminary data.</text>
</comment>
<dbReference type="RefSeq" id="WP_186948661.1">
    <property type="nucleotide sequence ID" value="NZ_JACOGF010000009.1"/>
</dbReference>
<accession>A0ABR6ZU45</accession>
<proteinExistence type="predicted"/>
<dbReference type="InterPro" id="IPR044922">
    <property type="entry name" value="DUF2063_N_sf"/>
</dbReference>
<dbReference type="Gene3D" id="1.10.150.690">
    <property type="entry name" value="DUF2063"/>
    <property type="match status" value="1"/>
</dbReference>
<gene>
    <name evidence="2" type="ORF">H8L32_18095</name>
</gene>
<feature type="domain" description="Putative DNA-binding" evidence="1">
    <location>
        <begin position="8"/>
        <end position="100"/>
    </location>
</feature>
<dbReference type="Pfam" id="PF09836">
    <property type="entry name" value="DUF2063"/>
    <property type="match status" value="1"/>
</dbReference>
<keyword evidence="2" id="KW-0238">DNA-binding</keyword>
<dbReference type="GO" id="GO:0003677">
    <property type="term" value="F:DNA binding"/>
    <property type="evidence" value="ECO:0007669"/>
    <property type="project" value="UniProtKB-KW"/>
</dbReference>
<reference evidence="2 3" key="1">
    <citation type="submission" date="2020-08" db="EMBL/GenBank/DDBJ databases">
        <title>Novel species isolated from subtropical streams in China.</title>
        <authorList>
            <person name="Lu H."/>
        </authorList>
    </citation>
    <scope>NUCLEOTIDE SEQUENCE [LARGE SCALE GENOMIC DNA]</scope>
    <source>
        <strain evidence="2 3">CY18W</strain>
    </source>
</reference>
<name>A0ABR6ZU45_9BURK</name>
<evidence type="ECO:0000259" key="1">
    <source>
        <dbReference type="Pfam" id="PF09836"/>
    </source>
</evidence>
<sequence>MSTSSLAQIQQQFATALLQPETAMDAGKLFAAHPAQDDRLALYRGNLTAIWTAALRNAYPVLHALVGEDYFAQMARSFGRSFPSESGDLNDFGAHLPAFLRQTPDAADYPYFPDVAALEWHIHRAYYAADADILSLPALVQLVGETGQDLQQARFDLHPAFGLHASDWATFAIWLAHQPGTQTGFPEQIRHSSHGLISRTLWSVELTDIPQPAYLALQALQAGASLSEALETAVNADCDFDINSNLQAWFHAGLFTGVRFSDDSL</sequence>
<protein>
    <submittedName>
        <fullName evidence="2">DNA-binding domain-containing protein</fullName>
    </submittedName>
</protein>
<evidence type="ECO:0000313" key="3">
    <source>
        <dbReference type="Proteomes" id="UP000650424"/>
    </source>
</evidence>
<evidence type="ECO:0000313" key="2">
    <source>
        <dbReference type="EMBL" id="MBC3919408.1"/>
    </source>
</evidence>
<organism evidence="2 3">
    <name type="scientific">Undibacterium hunanense</name>
    <dbReference type="NCBI Taxonomy" id="2762292"/>
    <lineage>
        <taxon>Bacteria</taxon>
        <taxon>Pseudomonadati</taxon>
        <taxon>Pseudomonadota</taxon>
        <taxon>Betaproteobacteria</taxon>
        <taxon>Burkholderiales</taxon>
        <taxon>Oxalobacteraceae</taxon>
        <taxon>Undibacterium</taxon>
    </lineage>
</organism>
<dbReference type="InterPro" id="IPR018640">
    <property type="entry name" value="DUF2063"/>
</dbReference>